<evidence type="ECO:0008006" key="3">
    <source>
        <dbReference type="Google" id="ProtNLM"/>
    </source>
</evidence>
<feature type="region of interest" description="Disordered" evidence="1">
    <location>
        <begin position="92"/>
        <end position="113"/>
    </location>
</feature>
<feature type="compositionally biased region" description="Low complexity" evidence="1">
    <location>
        <begin position="277"/>
        <end position="289"/>
    </location>
</feature>
<protein>
    <recommendedName>
        <fullName evidence="3">Integrase, catalytic region, zinc finger, CCHC-type, peptidase aspartic, catalytic</fullName>
    </recommendedName>
</protein>
<gene>
    <name evidence="2" type="ORF">Tci_171568</name>
</gene>
<dbReference type="AlphaFoldDB" id="A0A699GRF7"/>
<feature type="region of interest" description="Disordered" evidence="1">
    <location>
        <begin position="324"/>
        <end position="360"/>
    </location>
</feature>
<comment type="caution">
    <text evidence="2">The sequence shown here is derived from an EMBL/GenBank/DDBJ whole genome shotgun (WGS) entry which is preliminary data.</text>
</comment>
<feature type="compositionally biased region" description="Polar residues" evidence="1">
    <location>
        <begin position="327"/>
        <end position="346"/>
    </location>
</feature>
<organism evidence="2">
    <name type="scientific">Tanacetum cinerariifolium</name>
    <name type="common">Dalmatian daisy</name>
    <name type="synonym">Chrysanthemum cinerariifolium</name>
    <dbReference type="NCBI Taxonomy" id="118510"/>
    <lineage>
        <taxon>Eukaryota</taxon>
        <taxon>Viridiplantae</taxon>
        <taxon>Streptophyta</taxon>
        <taxon>Embryophyta</taxon>
        <taxon>Tracheophyta</taxon>
        <taxon>Spermatophyta</taxon>
        <taxon>Magnoliopsida</taxon>
        <taxon>eudicotyledons</taxon>
        <taxon>Gunneridae</taxon>
        <taxon>Pentapetalae</taxon>
        <taxon>asterids</taxon>
        <taxon>campanulids</taxon>
        <taxon>Asterales</taxon>
        <taxon>Asteraceae</taxon>
        <taxon>Asteroideae</taxon>
        <taxon>Anthemideae</taxon>
        <taxon>Anthemidinae</taxon>
        <taxon>Tanacetum</taxon>
    </lineage>
</organism>
<sequence>MPTVKSKVLALGIYVIDVKPIPPCKRNNREVHLDYLKHLKKSVATLREIVEEAKVEKPLDSSLTSACLYTNNSQELVEYVIGPSLNDFNKGDKQIPSTPVTRKKRVTFSDPCETSTNNTLTHVKQQTMNKTNELVIPSTGVKGATAASGQFCDFDLEVAFRKHSCYVPDTDDVELIKGSRGSNLYTISVEDMMNTGPAPTFMMPGQISSGLIPNRVPAAPYVPPTNKDLEILFQPMFDEYIEPPRIERSFSPTLAVLFLVDSASTPSSTTIDQDAPSLSHSPSSSTIQSLNSHKGVTAGSTTIANNPFAPIDNDPFVNMFAPEHTSEASSSGDVSFAESTHVTQPNHHLGKWRKDHVKPT</sequence>
<feature type="region of interest" description="Disordered" evidence="1">
    <location>
        <begin position="268"/>
        <end position="293"/>
    </location>
</feature>
<name>A0A699GRF7_TANCI</name>
<dbReference type="EMBL" id="BKCJ010041389">
    <property type="protein sequence ID" value="GEV99591.1"/>
    <property type="molecule type" value="Genomic_DNA"/>
</dbReference>
<evidence type="ECO:0000313" key="2">
    <source>
        <dbReference type="EMBL" id="GEV99591.1"/>
    </source>
</evidence>
<feature type="compositionally biased region" description="Basic residues" evidence="1">
    <location>
        <begin position="348"/>
        <end position="360"/>
    </location>
</feature>
<proteinExistence type="predicted"/>
<reference evidence="2" key="1">
    <citation type="journal article" date="2019" name="Sci. Rep.">
        <title>Draft genome of Tanacetum cinerariifolium, the natural source of mosquito coil.</title>
        <authorList>
            <person name="Yamashiro T."/>
            <person name="Shiraishi A."/>
            <person name="Satake H."/>
            <person name="Nakayama K."/>
        </authorList>
    </citation>
    <scope>NUCLEOTIDE SEQUENCE</scope>
</reference>
<evidence type="ECO:0000256" key="1">
    <source>
        <dbReference type="SAM" id="MobiDB-lite"/>
    </source>
</evidence>
<accession>A0A699GRF7</accession>